<dbReference type="InterPro" id="IPR036388">
    <property type="entry name" value="WH-like_DNA-bd_sf"/>
</dbReference>
<protein>
    <submittedName>
        <fullName evidence="5">AsnC family transcriptional regulator</fullName>
    </submittedName>
</protein>
<name>A0A8J3GSG8_9MICO</name>
<dbReference type="InterPro" id="IPR000485">
    <property type="entry name" value="AsnC-type_HTH_dom"/>
</dbReference>
<evidence type="ECO:0000256" key="1">
    <source>
        <dbReference type="ARBA" id="ARBA00023015"/>
    </source>
</evidence>
<dbReference type="Proteomes" id="UP000617531">
    <property type="component" value="Unassembled WGS sequence"/>
</dbReference>
<dbReference type="AlphaFoldDB" id="A0A8J3GSG8"/>
<proteinExistence type="predicted"/>
<reference evidence="5" key="1">
    <citation type="journal article" date="2014" name="Int. J. Syst. Evol. Microbiol.">
        <title>Complete genome sequence of Corynebacterium casei LMG S-19264T (=DSM 44701T), isolated from a smear-ripened cheese.</title>
        <authorList>
            <consortium name="US DOE Joint Genome Institute (JGI-PGF)"/>
            <person name="Walter F."/>
            <person name="Albersmeier A."/>
            <person name="Kalinowski J."/>
            <person name="Ruckert C."/>
        </authorList>
    </citation>
    <scope>NUCLEOTIDE SEQUENCE</scope>
    <source>
        <strain evidence="5">CGMCC 1.16548</strain>
    </source>
</reference>
<evidence type="ECO:0000259" key="4">
    <source>
        <dbReference type="PROSITE" id="PS50956"/>
    </source>
</evidence>
<dbReference type="GO" id="GO:0043565">
    <property type="term" value="F:sequence-specific DNA binding"/>
    <property type="evidence" value="ECO:0007669"/>
    <property type="project" value="InterPro"/>
</dbReference>
<reference evidence="5" key="2">
    <citation type="submission" date="2020-09" db="EMBL/GenBank/DDBJ databases">
        <authorList>
            <person name="Sun Q."/>
            <person name="Zhou Y."/>
        </authorList>
    </citation>
    <scope>NUCLEOTIDE SEQUENCE</scope>
    <source>
        <strain evidence="5">CGMCC 1.16548</strain>
    </source>
</reference>
<keyword evidence="3" id="KW-0804">Transcription</keyword>
<evidence type="ECO:0000313" key="5">
    <source>
        <dbReference type="EMBL" id="GHF25838.1"/>
    </source>
</evidence>
<keyword evidence="6" id="KW-1185">Reference proteome</keyword>
<evidence type="ECO:0000256" key="3">
    <source>
        <dbReference type="ARBA" id="ARBA00023163"/>
    </source>
</evidence>
<dbReference type="Gene3D" id="3.30.70.920">
    <property type="match status" value="1"/>
</dbReference>
<comment type="caution">
    <text evidence="5">The sequence shown here is derived from an EMBL/GenBank/DDBJ whole genome shotgun (WGS) entry which is preliminary data.</text>
</comment>
<dbReference type="Gene3D" id="1.10.10.10">
    <property type="entry name" value="Winged helix-like DNA-binding domain superfamily/Winged helix DNA-binding domain"/>
    <property type="match status" value="1"/>
</dbReference>
<dbReference type="PANTHER" id="PTHR30154:SF34">
    <property type="entry name" value="TRANSCRIPTIONAL REGULATOR AZLB"/>
    <property type="match status" value="1"/>
</dbReference>
<dbReference type="PROSITE" id="PS50956">
    <property type="entry name" value="HTH_ASNC_2"/>
    <property type="match status" value="1"/>
</dbReference>
<evidence type="ECO:0000313" key="6">
    <source>
        <dbReference type="Proteomes" id="UP000617531"/>
    </source>
</evidence>
<dbReference type="GO" id="GO:0005829">
    <property type="term" value="C:cytosol"/>
    <property type="evidence" value="ECO:0007669"/>
    <property type="project" value="TreeGrafter"/>
</dbReference>
<dbReference type="Pfam" id="PF01037">
    <property type="entry name" value="AsnC_trans_reg"/>
    <property type="match status" value="1"/>
</dbReference>
<dbReference type="PANTHER" id="PTHR30154">
    <property type="entry name" value="LEUCINE-RESPONSIVE REGULATORY PROTEIN"/>
    <property type="match status" value="1"/>
</dbReference>
<dbReference type="SMART" id="SM00344">
    <property type="entry name" value="HTH_ASNC"/>
    <property type="match status" value="1"/>
</dbReference>
<feature type="domain" description="HTH asnC-type" evidence="4">
    <location>
        <begin position="17"/>
        <end position="78"/>
    </location>
</feature>
<evidence type="ECO:0000256" key="2">
    <source>
        <dbReference type="ARBA" id="ARBA00023125"/>
    </source>
</evidence>
<dbReference type="PRINTS" id="PR00033">
    <property type="entry name" value="HTHASNC"/>
</dbReference>
<dbReference type="GO" id="GO:0043200">
    <property type="term" value="P:response to amino acid"/>
    <property type="evidence" value="ECO:0007669"/>
    <property type="project" value="TreeGrafter"/>
</dbReference>
<dbReference type="InterPro" id="IPR019888">
    <property type="entry name" value="Tscrpt_reg_AsnC-like"/>
</dbReference>
<keyword evidence="2" id="KW-0238">DNA-binding</keyword>
<sequence length="178" mass="19666">MVQTPAEAATLRTMHDYDAVDLDLLRGLAADPRASYVALAERLGLSRNTVQARMTRLEAEGALLAFDRRIDTHGLGYPLTAFITVVVRQRELPRIAEEIAAIPEVVQAHGLSGHADLLAIVVCRDTDDLFRVDALLLAIEGVVRTETALSMGELIPYRLQPLVEKVKSEKVRSEKARR</sequence>
<dbReference type="InterPro" id="IPR019887">
    <property type="entry name" value="Tscrpt_reg_AsnC/Lrp_C"/>
</dbReference>
<dbReference type="SUPFAM" id="SSF46785">
    <property type="entry name" value="Winged helix' DNA-binding domain"/>
    <property type="match status" value="1"/>
</dbReference>
<dbReference type="SUPFAM" id="SSF54909">
    <property type="entry name" value="Dimeric alpha+beta barrel"/>
    <property type="match status" value="1"/>
</dbReference>
<gene>
    <name evidence="5" type="ORF">GCM10011600_28560</name>
</gene>
<organism evidence="5 6">
    <name type="scientific">Pseudolysinimonas yzui</name>
    <dbReference type="NCBI Taxonomy" id="2708254"/>
    <lineage>
        <taxon>Bacteria</taxon>
        <taxon>Bacillati</taxon>
        <taxon>Actinomycetota</taxon>
        <taxon>Actinomycetes</taxon>
        <taxon>Micrococcales</taxon>
        <taxon>Microbacteriaceae</taxon>
        <taxon>Pseudolysinimonas</taxon>
    </lineage>
</organism>
<dbReference type="InterPro" id="IPR036390">
    <property type="entry name" value="WH_DNA-bd_sf"/>
</dbReference>
<dbReference type="InterPro" id="IPR011008">
    <property type="entry name" value="Dimeric_a/b-barrel"/>
</dbReference>
<keyword evidence="1" id="KW-0805">Transcription regulation</keyword>
<dbReference type="EMBL" id="BNAI01000010">
    <property type="protein sequence ID" value="GHF25838.1"/>
    <property type="molecule type" value="Genomic_DNA"/>
</dbReference>
<dbReference type="Pfam" id="PF13404">
    <property type="entry name" value="HTH_AsnC-type"/>
    <property type="match status" value="1"/>
</dbReference>
<accession>A0A8J3GSG8</accession>